<dbReference type="InterPro" id="IPR001764">
    <property type="entry name" value="Glyco_hydro_3_N"/>
</dbReference>
<evidence type="ECO:0000256" key="13">
    <source>
        <dbReference type="ARBA" id="ARBA00041808"/>
    </source>
</evidence>
<evidence type="ECO:0000256" key="6">
    <source>
        <dbReference type="ARBA" id="ARBA00022729"/>
    </source>
</evidence>
<reference evidence="15 16" key="1">
    <citation type="journal article" date="2018" name="New Phytol.">
        <title>Phylogenomics of Endogonaceae and evolution of mycorrhizas within Mucoromycota.</title>
        <authorList>
            <person name="Chang Y."/>
            <person name="Desiro A."/>
            <person name="Na H."/>
            <person name="Sandor L."/>
            <person name="Lipzen A."/>
            <person name="Clum A."/>
            <person name="Barry K."/>
            <person name="Grigoriev I.V."/>
            <person name="Martin F.M."/>
            <person name="Stajich J.E."/>
            <person name="Smith M.E."/>
            <person name="Bonito G."/>
            <person name="Spatafora J.W."/>
        </authorList>
    </citation>
    <scope>NUCLEOTIDE SEQUENCE [LARGE SCALE GENOMIC DNA]</scope>
    <source>
        <strain evidence="15 16">GMNB39</strain>
    </source>
</reference>
<dbReference type="PANTHER" id="PTHR42715">
    <property type="entry name" value="BETA-GLUCOSIDASE"/>
    <property type="match status" value="1"/>
</dbReference>
<evidence type="ECO:0000256" key="2">
    <source>
        <dbReference type="ARBA" id="ARBA00004613"/>
    </source>
</evidence>
<dbReference type="InterPro" id="IPR017853">
    <property type="entry name" value="GH"/>
</dbReference>
<keyword evidence="16" id="KW-1185">Reference proteome</keyword>
<keyword evidence="6" id="KW-0732">Signal</keyword>
<evidence type="ECO:0000256" key="8">
    <source>
        <dbReference type="ARBA" id="ARBA00023295"/>
    </source>
</evidence>
<protein>
    <recommendedName>
        <fullName evidence="10">Probable beta-glucosidase G</fullName>
        <ecNumber evidence="4">3.2.1.21</ecNumber>
    </recommendedName>
    <alternativeName>
        <fullName evidence="11">Beta-D-glucoside glucohydrolase G</fullName>
    </alternativeName>
    <alternativeName>
        <fullName evidence="12">Cellobiase G</fullName>
    </alternativeName>
    <alternativeName>
        <fullName evidence="13">Gentiobiase G</fullName>
    </alternativeName>
</protein>
<dbReference type="OrthoDB" id="416222at2759"/>
<name>A0A433D7H7_9FUNG</name>
<dbReference type="GO" id="GO:0005576">
    <property type="term" value="C:extracellular region"/>
    <property type="evidence" value="ECO:0007669"/>
    <property type="project" value="UniProtKB-SubCell"/>
</dbReference>
<dbReference type="EMBL" id="RBNI01005320">
    <property type="protein sequence ID" value="RUP46822.1"/>
    <property type="molecule type" value="Genomic_DNA"/>
</dbReference>
<keyword evidence="8" id="KW-0326">Glycosidase</keyword>
<evidence type="ECO:0000256" key="10">
    <source>
        <dbReference type="ARBA" id="ARBA00039579"/>
    </source>
</evidence>
<dbReference type="AlphaFoldDB" id="A0A433D7H7"/>
<evidence type="ECO:0000256" key="3">
    <source>
        <dbReference type="ARBA" id="ARBA00005336"/>
    </source>
</evidence>
<comment type="caution">
    <text evidence="15">The sequence shown here is derived from an EMBL/GenBank/DDBJ whole genome shotgun (WGS) entry which is preliminary data.</text>
</comment>
<comment type="catalytic activity">
    <reaction evidence="1">
        <text>Hydrolysis of terminal, non-reducing beta-D-glucosyl residues with release of beta-D-glucose.</text>
        <dbReference type="EC" id="3.2.1.21"/>
    </reaction>
</comment>
<dbReference type="EC" id="3.2.1.21" evidence="4"/>
<comment type="similarity">
    <text evidence="3">Belongs to the glycosyl hydrolase 3 family.</text>
</comment>
<comment type="function">
    <text evidence="9">Beta-glucosidases are one of a number of cellulolytic enzymes involved in the degradation of cellulosic biomass. Catalyzes the last step releasing glucose from the inhibitory cellobiose.</text>
</comment>
<dbReference type="Gene3D" id="3.20.20.300">
    <property type="entry name" value="Glycoside hydrolase, family 3, N-terminal domain"/>
    <property type="match status" value="1"/>
</dbReference>
<dbReference type="GO" id="GO:0008422">
    <property type="term" value="F:beta-glucosidase activity"/>
    <property type="evidence" value="ECO:0007669"/>
    <property type="project" value="UniProtKB-EC"/>
</dbReference>
<evidence type="ECO:0000256" key="5">
    <source>
        <dbReference type="ARBA" id="ARBA00022525"/>
    </source>
</evidence>
<dbReference type="Proteomes" id="UP000268093">
    <property type="component" value="Unassembled WGS sequence"/>
</dbReference>
<gene>
    <name evidence="15" type="ORF">BC936DRAFT_146486</name>
</gene>
<dbReference type="InterPro" id="IPR036881">
    <property type="entry name" value="Glyco_hydro_3_C_sf"/>
</dbReference>
<organism evidence="15 16">
    <name type="scientific">Jimgerdemannia flammicorona</name>
    <dbReference type="NCBI Taxonomy" id="994334"/>
    <lineage>
        <taxon>Eukaryota</taxon>
        <taxon>Fungi</taxon>
        <taxon>Fungi incertae sedis</taxon>
        <taxon>Mucoromycota</taxon>
        <taxon>Mucoromycotina</taxon>
        <taxon>Endogonomycetes</taxon>
        <taxon>Endogonales</taxon>
        <taxon>Endogonaceae</taxon>
        <taxon>Jimgerdemannia</taxon>
    </lineage>
</organism>
<evidence type="ECO:0000256" key="11">
    <source>
        <dbReference type="ARBA" id="ARBA00041276"/>
    </source>
</evidence>
<keyword evidence="5" id="KW-0964">Secreted</keyword>
<evidence type="ECO:0000313" key="16">
    <source>
        <dbReference type="Proteomes" id="UP000268093"/>
    </source>
</evidence>
<dbReference type="InterPro" id="IPR036962">
    <property type="entry name" value="Glyco_hydro_3_N_sf"/>
</dbReference>
<dbReference type="Pfam" id="PF14310">
    <property type="entry name" value="Fn3-like"/>
    <property type="match status" value="1"/>
</dbReference>
<dbReference type="SUPFAM" id="SSF51445">
    <property type="entry name" value="(Trans)glycosidases"/>
    <property type="match status" value="1"/>
</dbReference>
<sequence>MMTLLATSLLGEGLISYNSLAPTPWAFAKMSIRILNLSIVLIYLAVQTIHAIDEKPWLDASLPYTKRANLLLYAMNLDEKLTLVHGIGGQYVGNVPNNTRLAIPALHLQDGPQGVAGRVTNVTAFPSVLTVTAAWDPSLMELFASAIAVEQRIKGANVMLSPMINIARIPVGGRNFESMGEDPYLAARLVASYVRGVQKNGVMACAKHWANNNQEHSRMTVGTYIDERTEWEIYYPAFQAAVDADVASVMCAYNLVNGTYACENYKLLTVNLKERMGFKYFVMSDWFATHSTVQSVNAGLDQEMPDRNFFNPGALKQAISQGLVTTSRIDDMVRRILLPMFKFGLFDRTNEGTINAPAESRSHRQLAHDLAAVGTVLLKNRRGILPLREEKIASIAVIGDAAHLNPVVVGGGSGSVHPPHISTPLDGIRSRAGKSINVTYTPGGNGGNMALVEDAARKANVVIVVVGATSAEGVDRPNLLLPLAQDAMVERVAAANPNTVVVVYAPGAVLLPWKRKVAAIVCGFLPGQEAGDAIAEILFGDVNPSGKLPLTFPLSETQVATSTPIQYPGIDNREEYIEKLLVGYRWYDALKKQPLYPFGHGLSYTTFRYHRPTITLTPDDPHCRATVRIDVRNTGDRAGTEVVQLYLGFPPWTHEPPRQLKGFQRVFFEPGEIRTIEFMLDDRAFRVWDAGKGRFVVAPGRFRVFVGSSSRDVRAEAHVVIGREGVVNMMQIDLIDFWIRAFPLIGISETILRLKNSANSHNPKASGCDSRMHA</sequence>
<dbReference type="PRINTS" id="PR00133">
    <property type="entry name" value="GLHYDRLASE3"/>
</dbReference>
<dbReference type="SUPFAM" id="SSF52279">
    <property type="entry name" value="Beta-D-glucan exohydrolase, C-terminal domain"/>
    <property type="match status" value="1"/>
</dbReference>
<evidence type="ECO:0000259" key="14">
    <source>
        <dbReference type="SMART" id="SM01217"/>
    </source>
</evidence>
<evidence type="ECO:0000256" key="7">
    <source>
        <dbReference type="ARBA" id="ARBA00022801"/>
    </source>
</evidence>
<comment type="subcellular location">
    <subcellularLocation>
        <location evidence="2">Secreted</location>
    </subcellularLocation>
</comment>
<dbReference type="InterPro" id="IPR050288">
    <property type="entry name" value="Cellulose_deg_GH3"/>
</dbReference>
<keyword evidence="7 15" id="KW-0378">Hydrolase</keyword>
<dbReference type="InterPro" id="IPR026891">
    <property type="entry name" value="Fn3-like"/>
</dbReference>
<dbReference type="Gene3D" id="3.40.50.1700">
    <property type="entry name" value="Glycoside hydrolase family 3 C-terminal domain"/>
    <property type="match status" value="1"/>
</dbReference>
<evidence type="ECO:0000313" key="15">
    <source>
        <dbReference type="EMBL" id="RUP46822.1"/>
    </source>
</evidence>
<dbReference type="GO" id="GO:0009251">
    <property type="term" value="P:glucan catabolic process"/>
    <property type="evidence" value="ECO:0007669"/>
    <property type="project" value="TreeGrafter"/>
</dbReference>
<dbReference type="InterPro" id="IPR013783">
    <property type="entry name" value="Ig-like_fold"/>
</dbReference>
<dbReference type="Pfam" id="PF01915">
    <property type="entry name" value="Glyco_hydro_3_C"/>
    <property type="match status" value="1"/>
</dbReference>
<dbReference type="Pfam" id="PF00933">
    <property type="entry name" value="Glyco_hydro_3"/>
    <property type="match status" value="1"/>
</dbReference>
<dbReference type="SMART" id="SM01217">
    <property type="entry name" value="Fn3_like"/>
    <property type="match status" value="1"/>
</dbReference>
<dbReference type="InterPro" id="IPR002772">
    <property type="entry name" value="Glyco_hydro_3_C"/>
</dbReference>
<dbReference type="PANTHER" id="PTHR42715:SF12">
    <property type="entry name" value="BETA-GLUCOSIDASE G-RELATED"/>
    <property type="match status" value="1"/>
</dbReference>
<feature type="domain" description="Fibronectin type III-like" evidence="14">
    <location>
        <begin position="641"/>
        <end position="710"/>
    </location>
</feature>
<evidence type="ECO:0000256" key="12">
    <source>
        <dbReference type="ARBA" id="ARBA00041601"/>
    </source>
</evidence>
<dbReference type="Gene3D" id="2.60.40.10">
    <property type="entry name" value="Immunoglobulins"/>
    <property type="match status" value="1"/>
</dbReference>
<evidence type="ECO:0000256" key="4">
    <source>
        <dbReference type="ARBA" id="ARBA00012744"/>
    </source>
</evidence>
<evidence type="ECO:0000256" key="9">
    <source>
        <dbReference type="ARBA" id="ARBA00024983"/>
    </source>
</evidence>
<evidence type="ECO:0000256" key="1">
    <source>
        <dbReference type="ARBA" id="ARBA00000448"/>
    </source>
</evidence>
<proteinExistence type="inferred from homology"/>
<accession>A0A433D7H7</accession>